<evidence type="ECO:0000256" key="2">
    <source>
        <dbReference type="ARBA" id="ARBA00022448"/>
    </source>
</evidence>
<reference evidence="7 8" key="1">
    <citation type="journal article" date="2013" name="Genome Announc.">
        <title>Draft genome sequence of Serratia sp. strain ATCC 39006, a model bacterium for analysis of the biosynthesis and regulation of prodigiosin, a carbapenem, and gas vesicles.</title>
        <authorList>
            <person name="Fineran P.C."/>
            <person name="Iglesias Cans M.C."/>
            <person name="Ramsay J.P."/>
            <person name="Wilf N.M."/>
            <person name="Cossyleon D."/>
            <person name="McNeil M.B."/>
            <person name="Williamson N.R."/>
            <person name="Monson R.E."/>
            <person name="Becher S.A."/>
            <person name="Stanton J.A."/>
            <person name="Brugger K."/>
            <person name="Brown S.D."/>
            <person name="Salmond G.P."/>
        </authorList>
    </citation>
    <scope>NUCLEOTIDE SEQUENCE [LARGE SCALE GENOMIC DNA]</scope>
    <source>
        <strain evidence="7">ATCC 39006</strain>
        <strain evidence="8">ATCC 39006 / SC 11482</strain>
    </source>
</reference>
<dbReference type="EMBL" id="CP025085">
    <property type="protein sequence ID" value="AUG99486.1"/>
    <property type="molecule type" value="Genomic_DNA"/>
</dbReference>
<evidence type="ECO:0000313" key="7">
    <source>
        <dbReference type="EMBL" id="AUH03804.1"/>
    </source>
</evidence>
<dbReference type="PROSITE" id="PS00211">
    <property type="entry name" value="ABC_TRANSPORTER_1"/>
    <property type="match status" value="1"/>
</dbReference>
<sequence>MIALHSLSFGYRGLPALGTLNGCFDRGSLTAIVGANGCGKSTLLKTLTGLLPPLAGHFCLAPEARKHIGYLPQLSEFDRQFPISVSDLVLMGCIPHCGMFGRISKHWRQQATQALDAVGMLPFSHHRIGTLSGGQLQRILFARLLVMQSPLILLDEPFTGIDTQTTTALLRIIQQLHKEGRTILAVLHDLDLVENHFTRVLMLNAEDSRWGDCHELLSTPSSPLPGVPSLRVVQ</sequence>
<dbReference type="Proteomes" id="UP000233778">
    <property type="component" value="Chromosome"/>
</dbReference>
<proteinExistence type="inferred from homology"/>
<dbReference type="KEGG" id="sera:Ser39006_006430"/>
<evidence type="ECO:0000256" key="1">
    <source>
        <dbReference type="ARBA" id="ARBA00005417"/>
    </source>
</evidence>
<feature type="domain" description="ABC transporter" evidence="5">
    <location>
        <begin position="2"/>
        <end position="230"/>
    </location>
</feature>
<dbReference type="Gene3D" id="3.40.50.300">
    <property type="entry name" value="P-loop containing nucleotide triphosphate hydrolases"/>
    <property type="match status" value="1"/>
</dbReference>
<dbReference type="CDD" id="cd03235">
    <property type="entry name" value="ABC_Metallic_Cations"/>
    <property type="match status" value="1"/>
</dbReference>
<dbReference type="PANTHER" id="PTHR42734">
    <property type="entry name" value="METAL TRANSPORT SYSTEM ATP-BINDING PROTEIN TM_0124-RELATED"/>
    <property type="match status" value="1"/>
</dbReference>
<dbReference type="STRING" id="104623.Ser39006_03818"/>
<comment type="similarity">
    <text evidence="1">Belongs to the ABC transporter superfamily.</text>
</comment>
<reference evidence="7" key="4">
    <citation type="submission" date="2017-11" db="EMBL/GenBank/DDBJ databases">
        <title>Complete genome sequence of Serratia sp. ATCC 39006.</title>
        <authorList>
            <person name="Hampton H.G."/>
            <person name="Jackson S.A."/>
            <person name="Jauregui R."/>
            <person name="Poulter G.T.M."/>
            <person name="Salmond G.P.C."/>
            <person name="Fineran P.C."/>
        </authorList>
    </citation>
    <scope>NUCLEOTIDE SEQUENCE</scope>
    <source>
        <strain evidence="7">ATCC 39006</strain>
    </source>
</reference>
<dbReference type="PROSITE" id="PS50893">
    <property type="entry name" value="ABC_TRANSPORTER_2"/>
    <property type="match status" value="1"/>
</dbReference>
<accession>A0A2I5TGU8</accession>
<dbReference type="SMART" id="SM00382">
    <property type="entry name" value="AAA"/>
    <property type="match status" value="1"/>
</dbReference>
<dbReference type="InterPro" id="IPR003439">
    <property type="entry name" value="ABC_transporter-like_ATP-bd"/>
</dbReference>
<dbReference type="OrthoDB" id="9806726at2"/>
<dbReference type="GO" id="GO:0016887">
    <property type="term" value="F:ATP hydrolysis activity"/>
    <property type="evidence" value="ECO:0007669"/>
    <property type="project" value="InterPro"/>
</dbReference>
<dbReference type="PANTHER" id="PTHR42734:SF5">
    <property type="entry name" value="IRON TRANSPORT SYSTEM ATP-BINDING PROTEIN HI_0361-RELATED"/>
    <property type="match status" value="1"/>
</dbReference>
<dbReference type="InterPro" id="IPR017871">
    <property type="entry name" value="ABC_transporter-like_CS"/>
</dbReference>
<keyword evidence="4 7" id="KW-0067">ATP-binding</keyword>
<dbReference type="GO" id="GO:0005524">
    <property type="term" value="F:ATP binding"/>
    <property type="evidence" value="ECO:0007669"/>
    <property type="project" value="UniProtKB-KW"/>
</dbReference>
<protein>
    <submittedName>
        <fullName evidence="7">ABC transporter ATP-binding protein</fullName>
    </submittedName>
</protein>
<organism evidence="7 8">
    <name type="scientific">Serratia sp. (strain ATCC 39006)</name>
    <name type="common">Prodigiosinella confusarubida</name>
    <dbReference type="NCBI Taxonomy" id="104623"/>
    <lineage>
        <taxon>Bacteria</taxon>
        <taxon>Pseudomonadati</taxon>
        <taxon>Pseudomonadota</taxon>
        <taxon>Gammaproteobacteria</taxon>
        <taxon>Enterobacterales</taxon>
        <taxon>Pectobacteriaceae</taxon>
        <taxon>Prodigiosinella</taxon>
    </lineage>
</organism>
<dbReference type="SUPFAM" id="SSF52540">
    <property type="entry name" value="P-loop containing nucleoside triphosphate hydrolases"/>
    <property type="match status" value="1"/>
</dbReference>
<keyword evidence="2" id="KW-0813">Transport</keyword>
<dbReference type="InterPro" id="IPR050153">
    <property type="entry name" value="Metal_Ion_Import_ABC"/>
</dbReference>
<evidence type="ECO:0000313" key="6">
    <source>
        <dbReference type="EMBL" id="AUG99486.1"/>
    </source>
</evidence>
<evidence type="ECO:0000259" key="5">
    <source>
        <dbReference type="PROSITE" id="PS50893"/>
    </source>
</evidence>
<evidence type="ECO:0000256" key="3">
    <source>
        <dbReference type="ARBA" id="ARBA00022741"/>
    </source>
</evidence>
<evidence type="ECO:0000313" key="9">
    <source>
        <dbReference type="Proteomes" id="UP000233778"/>
    </source>
</evidence>
<dbReference type="InterPro" id="IPR003593">
    <property type="entry name" value="AAA+_ATPase"/>
</dbReference>
<reference evidence="6 9" key="3">
    <citation type="submission" date="2017-11" db="EMBL/GenBank/DDBJ databases">
        <title>Complete genome sequence of Serratia sp. ATCC 39006 LacA.</title>
        <authorList>
            <person name="Hampton H.G."/>
            <person name="Jackson S.A."/>
            <person name="Jauregui R."/>
            <person name="Poulter G.T.M."/>
            <person name="Salmond G.P.C."/>
            <person name="Fineran P.C."/>
        </authorList>
    </citation>
    <scope>NUCLEOTIDE SEQUENCE [LARGE SCALE GENOMIC DNA]</scope>
    <source>
        <strain evidence="6 9">ATCC 39006</strain>
    </source>
</reference>
<name>A0A2I5TGU8_SERS3</name>
<gene>
    <name evidence="6" type="ORF">CWC46_06425</name>
    <name evidence="7" type="ORF">Ser39006_006430</name>
</gene>
<dbReference type="InterPro" id="IPR027417">
    <property type="entry name" value="P-loop_NTPase"/>
</dbReference>
<dbReference type="EMBL" id="CP025084">
    <property type="protein sequence ID" value="AUH03804.1"/>
    <property type="molecule type" value="Genomic_DNA"/>
</dbReference>
<dbReference type="RefSeq" id="WP_021017078.1">
    <property type="nucleotide sequence ID" value="NZ_CP025084.1"/>
</dbReference>
<dbReference type="KEGG" id="serq:CWC46_06425"/>
<evidence type="ECO:0000256" key="4">
    <source>
        <dbReference type="ARBA" id="ARBA00022840"/>
    </source>
</evidence>
<reference evidence="7" key="2">
    <citation type="submission" date="2013-09" db="EMBL/GenBank/DDBJ databases">
        <authorList>
            <person name="Wang G."/>
            <person name="Yang Y."/>
            <person name="Su Y."/>
        </authorList>
    </citation>
    <scope>NUCLEOTIDE SEQUENCE</scope>
    <source>
        <strain evidence="7">ATCC 39006</strain>
    </source>
</reference>
<dbReference type="AlphaFoldDB" id="A0A2I5TGU8"/>
<keyword evidence="8" id="KW-1185">Reference proteome</keyword>
<evidence type="ECO:0000313" key="8">
    <source>
        <dbReference type="Proteomes" id="UP000017700"/>
    </source>
</evidence>
<keyword evidence="3" id="KW-0547">Nucleotide-binding</keyword>
<dbReference type="Pfam" id="PF00005">
    <property type="entry name" value="ABC_tran"/>
    <property type="match status" value="1"/>
</dbReference>
<dbReference type="Proteomes" id="UP000017700">
    <property type="component" value="Chromosome"/>
</dbReference>